<dbReference type="OrthoDB" id="9757990at2"/>
<dbReference type="InterPro" id="IPR005467">
    <property type="entry name" value="His_kinase_dom"/>
</dbReference>
<dbReference type="Pfam" id="PF00512">
    <property type="entry name" value="HisKA"/>
    <property type="match status" value="1"/>
</dbReference>
<dbReference type="InterPro" id="IPR003661">
    <property type="entry name" value="HisK_dim/P_dom"/>
</dbReference>
<dbReference type="SUPFAM" id="SSF55874">
    <property type="entry name" value="ATPase domain of HSP90 chaperone/DNA topoisomerase II/histidine kinase"/>
    <property type="match status" value="1"/>
</dbReference>
<dbReference type="PRINTS" id="PR00344">
    <property type="entry name" value="BCTRLSENSOR"/>
</dbReference>
<dbReference type="CDD" id="cd00082">
    <property type="entry name" value="HisKA"/>
    <property type="match status" value="1"/>
</dbReference>
<comment type="catalytic activity">
    <reaction evidence="1">
        <text>ATP + protein L-histidine = ADP + protein N-phospho-L-histidine.</text>
        <dbReference type="EC" id="2.7.13.3"/>
    </reaction>
</comment>
<dbReference type="InterPro" id="IPR004358">
    <property type="entry name" value="Sig_transdc_His_kin-like_C"/>
</dbReference>
<dbReference type="EC" id="2.7.13.3" evidence="2"/>
<evidence type="ECO:0000256" key="4">
    <source>
        <dbReference type="ARBA" id="ARBA00022679"/>
    </source>
</evidence>
<dbReference type="GO" id="GO:0009927">
    <property type="term" value="F:histidine phosphotransfer kinase activity"/>
    <property type="evidence" value="ECO:0007669"/>
    <property type="project" value="TreeGrafter"/>
</dbReference>
<dbReference type="SUPFAM" id="SSF55781">
    <property type="entry name" value="GAF domain-like"/>
    <property type="match status" value="2"/>
</dbReference>
<feature type="domain" description="Histidine kinase" evidence="7">
    <location>
        <begin position="418"/>
        <end position="658"/>
    </location>
</feature>
<keyword evidence="5" id="KW-0418">Kinase</keyword>
<sequence length="658" mass="74224">MQDSTQYSKPQQLTGSYSDQQERLLAYITQQSTLLRSHTEIHSLLDQIVNSVAGLPGYEQTAVYLNGSQNFYRVETQTVSDDPHTLAPRWSSFKEANSIFYYLQPSLTQEFVYELIGKPSNRTPGAVVTELTDAKAAVLYQLFISPGGNSNDSARQKTTTIPSKQELIVVPLLSDTSSLLGLLFLQTAATLSTTTQATLHLLTLFASQLSMSLSRAHLHEELRRVNEEHVALIEVSHALSIPEALQDLQTVYHSIYEQICQLMPIDTFMLLNYDREAKQLVTDFVVEEGLIIHPHDTSPPDYLQDFVDCSKDYHVFPTHEDFTDYLQQRSTRGFEPEIAPGIQSQLMLTIPDGDEPLGLLVLQSRQKHCYTIDDMHMFREIGIQAALAIKNAQMYSALHKALKQAKDSERIKDTFLTTASHELRTPLTAIQGYLELLDTFHTTLSDEMKGRFVDNARIASEELVLLIGNMIDASRLEQDKVELKLGTTTLYEAITTIVEILSPIIKRDERQISIQVPEDLTVWADDLRLRQILLHLLSNALKYTSYPSQIAIFTDCLSYHEARQRFPDLQQTTMLSPQRQYAIITIQDWGPGIPVEEQPLLFLKFMRLKSAMNSIQRGAGLGLYLCRQLSEAMGGHVWLESSGRSGEGASFRIALPLP</sequence>
<dbReference type="InterPro" id="IPR036097">
    <property type="entry name" value="HisK_dim/P_sf"/>
</dbReference>
<dbReference type="PANTHER" id="PTHR43047:SF72">
    <property type="entry name" value="OSMOSENSING HISTIDINE PROTEIN KINASE SLN1"/>
    <property type="match status" value="1"/>
</dbReference>
<evidence type="ECO:0000256" key="3">
    <source>
        <dbReference type="ARBA" id="ARBA00022553"/>
    </source>
</evidence>
<accession>A0A401ZU58</accession>
<keyword evidence="9" id="KW-1185">Reference proteome</keyword>
<evidence type="ECO:0000256" key="6">
    <source>
        <dbReference type="ARBA" id="ARBA00023012"/>
    </source>
</evidence>
<dbReference type="SMART" id="SM00387">
    <property type="entry name" value="HATPase_c"/>
    <property type="match status" value="1"/>
</dbReference>
<dbReference type="Proteomes" id="UP000287352">
    <property type="component" value="Unassembled WGS sequence"/>
</dbReference>
<reference evidence="9" key="1">
    <citation type="submission" date="2018-12" db="EMBL/GenBank/DDBJ databases">
        <title>Tengunoibacter tsumagoiensis gen. nov., sp. nov., Dictyobacter kobayashii sp. nov., D. alpinus sp. nov., and D. joshuensis sp. nov. and description of Dictyobacteraceae fam. nov. within the order Ktedonobacterales isolated from Tengu-no-mugimeshi.</title>
        <authorList>
            <person name="Wang C.M."/>
            <person name="Zheng Y."/>
            <person name="Sakai Y."/>
            <person name="Toyoda A."/>
            <person name="Minakuchi Y."/>
            <person name="Abe K."/>
            <person name="Yokota A."/>
            <person name="Yabe S."/>
        </authorList>
    </citation>
    <scope>NUCLEOTIDE SEQUENCE [LARGE SCALE GENOMIC DNA]</scope>
    <source>
        <strain evidence="9">Uno3</strain>
    </source>
</reference>
<dbReference type="InterPro" id="IPR029016">
    <property type="entry name" value="GAF-like_dom_sf"/>
</dbReference>
<comment type="caution">
    <text evidence="8">The sequence shown here is derived from an EMBL/GenBank/DDBJ whole genome shotgun (WGS) entry which is preliminary data.</text>
</comment>
<dbReference type="AlphaFoldDB" id="A0A401ZU58"/>
<gene>
    <name evidence="8" type="ORF">KTT_02880</name>
</gene>
<proteinExistence type="predicted"/>
<dbReference type="SMART" id="SM00388">
    <property type="entry name" value="HisKA"/>
    <property type="match status" value="1"/>
</dbReference>
<dbReference type="InterPro" id="IPR003594">
    <property type="entry name" value="HATPase_dom"/>
</dbReference>
<dbReference type="PROSITE" id="PS50109">
    <property type="entry name" value="HIS_KIN"/>
    <property type="match status" value="1"/>
</dbReference>
<evidence type="ECO:0000256" key="1">
    <source>
        <dbReference type="ARBA" id="ARBA00000085"/>
    </source>
</evidence>
<dbReference type="Pfam" id="PF02518">
    <property type="entry name" value="HATPase_c"/>
    <property type="match status" value="1"/>
</dbReference>
<dbReference type="Gene3D" id="1.10.287.130">
    <property type="match status" value="1"/>
</dbReference>
<name>A0A401ZU58_9CHLR</name>
<evidence type="ECO:0000259" key="7">
    <source>
        <dbReference type="PROSITE" id="PS50109"/>
    </source>
</evidence>
<evidence type="ECO:0000256" key="5">
    <source>
        <dbReference type="ARBA" id="ARBA00022777"/>
    </source>
</evidence>
<keyword evidence="3" id="KW-0597">Phosphoprotein</keyword>
<dbReference type="GO" id="GO:0000155">
    <property type="term" value="F:phosphorelay sensor kinase activity"/>
    <property type="evidence" value="ECO:0007669"/>
    <property type="project" value="InterPro"/>
</dbReference>
<dbReference type="Gene3D" id="3.30.565.10">
    <property type="entry name" value="Histidine kinase-like ATPase, C-terminal domain"/>
    <property type="match status" value="1"/>
</dbReference>
<dbReference type="InterPro" id="IPR003018">
    <property type="entry name" value="GAF"/>
</dbReference>
<dbReference type="GO" id="GO:0005886">
    <property type="term" value="C:plasma membrane"/>
    <property type="evidence" value="ECO:0007669"/>
    <property type="project" value="TreeGrafter"/>
</dbReference>
<dbReference type="RefSeq" id="WP_126578032.1">
    <property type="nucleotide sequence ID" value="NZ_BIFR01000001.1"/>
</dbReference>
<dbReference type="EMBL" id="BIFR01000001">
    <property type="protein sequence ID" value="GCE10429.1"/>
    <property type="molecule type" value="Genomic_DNA"/>
</dbReference>
<evidence type="ECO:0000313" key="9">
    <source>
        <dbReference type="Proteomes" id="UP000287352"/>
    </source>
</evidence>
<dbReference type="SUPFAM" id="SSF47384">
    <property type="entry name" value="Homodimeric domain of signal transducing histidine kinase"/>
    <property type="match status" value="1"/>
</dbReference>
<dbReference type="Gene3D" id="3.30.450.40">
    <property type="match status" value="2"/>
</dbReference>
<dbReference type="InterPro" id="IPR036890">
    <property type="entry name" value="HATPase_C_sf"/>
</dbReference>
<organism evidence="8 9">
    <name type="scientific">Tengunoibacter tsumagoiensis</name>
    <dbReference type="NCBI Taxonomy" id="2014871"/>
    <lineage>
        <taxon>Bacteria</taxon>
        <taxon>Bacillati</taxon>
        <taxon>Chloroflexota</taxon>
        <taxon>Ktedonobacteria</taxon>
        <taxon>Ktedonobacterales</taxon>
        <taxon>Dictyobacteraceae</taxon>
        <taxon>Tengunoibacter</taxon>
    </lineage>
</organism>
<dbReference type="SMART" id="SM00065">
    <property type="entry name" value="GAF"/>
    <property type="match status" value="2"/>
</dbReference>
<protein>
    <recommendedName>
        <fullName evidence="2">histidine kinase</fullName>
        <ecNumber evidence="2">2.7.13.3</ecNumber>
    </recommendedName>
</protein>
<dbReference type="PANTHER" id="PTHR43047">
    <property type="entry name" value="TWO-COMPONENT HISTIDINE PROTEIN KINASE"/>
    <property type="match status" value="1"/>
</dbReference>
<evidence type="ECO:0000313" key="8">
    <source>
        <dbReference type="EMBL" id="GCE10429.1"/>
    </source>
</evidence>
<evidence type="ECO:0000256" key="2">
    <source>
        <dbReference type="ARBA" id="ARBA00012438"/>
    </source>
</evidence>
<keyword evidence="6" id="KW-0902">Two-component regulatory system</keyword>
<keyword evidence="4" id="KW-0808">Transferase</keyword>